<dbReference type="EMBL" id="JARRAG010000002">
    <property type="protein sequence ID" value="MDG3007122.1"/>
    <property type="molecule type" value="Genomic_DNA"/>
</dbReference>
<keyword evidence="1" id="KW-0812">Transmembrane</keyword>
<keyword evidence="1" id="KW-0472">Membrane</keyword>
<feature type="transmembrane region" description="Helical" evidence="1">
    <location>
        <begin position="100"/>
        <end position="128"/>
    </location>
</feature>
<keyword evidence="3" id="KW-1185">Reference proteome</keyword>
<feature type="transmembrane region" description="Helical" evidence="1">
    <location>
        <begin position="148"/>
        <end position="173"/>
    </location>
</feature>
<accession>A0ABT6FHS7</accession>
<evidence type="ECO:0008006" key="4">
    <source>
        <dbReference type="Google" id="ProtNLM"/>
    </source>
</evidence>
<evidence type="ECO:0000313" key="2">
    <source>
        <dbReference type="EMBL" id="MDG3007122.1"/>
    </source>
</evidence>
<evidence type="ECO:0000313" key="3">
    <source>
        <dbReference type="Proteomes" id="UP001216907"/>
    </source>
</evidence>
<dbReference type="RefSeq" id="WP_277863411.1">
    <property type="nucleotide sequence ID" value="NZ_JARRAG010000002.1"/>
</dbReference>
<dbReference type="Proteomes" id="UP001216907">
    <property type="component" value="Unassembled WGS sequence"/>
</dbReference>
<feature type="transmembrane region" description="Helical" evidence="1">
    <location>
        <begin position="67"/>
        <end position="88"/>
    </location>
</feature>
<gene>
    <name evidence="2" type="ORF">PZE19_25440</name>
</gene>
<reference evidence="2 3" key="1">
    <citation type="submission" date="2023-03" db="EMBL/GenBank/DDBJ databases">
        <title>Paludisphaera mucosa sp. nov. a novel planctomycete from northern fen.</title>
        <authorList>
            <person name="Ivanova A."/>
        </authorList>
    </citation>
    <scope>NUCLEOTIDE SEQUENCE [LARGE SCALE GENOMIC DNA]</scope>
    <source>
        <strain evidence="2 3">Pla2</strain>
    </source>
</reference>
<sequence length="186" mass="19344">MSRELRESEETRPGAIVGLAIGGVALGAALGALTNAVNGRLSPEYFRAVMRWEGVADVARASLAQGIFEGLLFGLGLSLVFTLVVGFVSRARCPLRASGAYLLAIGATALTCWAAGGLLAIGLATLSPEFYRHAFRGVPEAAPAMLRYAWVGGSIWGLEFGGLAAVLVASVLFRARWRPPAKAAAA</sequence>
<protein>
    <recommendedName>
        <fullName evidence="4">DUF4386 family protein</fullName>
    </recommendedName>
</protein>
<feature type="transmembrane region" description="Helical" evidence="1">
    <location>
        <begin position="12"/>
        <end position="33"/>
    </location>
</feature>
<keyword evidence="1" id="KW-1133">Transmembrane helix</keyword>
<comment type="caution">
    <text evidence="2">The sequence shown here is derived from an EMBL/GenBank/DDBJ whole genome shotgun (WGS) entry which is preliminary data.</text>
</comment>
<name>A0ABT6FHS7_9BACT</name>
<organism evidence="2 3">
    <name type="scientific">Paludisphaera mucosa</name>
    <dbReference type="NCBI Taxonomy" id="3030827"/>
    <lineage>
        <taxon>Bacteria</taxon>
        <taxon>Pseudomonadati</taxon>
        <taxon>Planctomycetota</taxon>
        <taxon>Planctomycetia</taxon>
        <taxon>Isosphaerales</taxon>
        <taxon>Isosphaeraceae</taxon>
        <taxon>Paludisphaera</taxon>
    </lineage>
</organism>
<proteinExistence type="predicted"/>
<evidence type="ECO:0000256" key="1">
    <source>
        <dbReference type="SAM" id="Phobius"/>
    </source>
</evidence>